<keyword evidence="6" id="KW-1185">Reference proteome</keyword>
<dbReference type="EMBL" id="PISP01000006">
    <property type="protein sequence ID" value="PKD42735.1"/>
    <property type="molecule type" value="Genomic_DNA"/>
</dbReference>
<proteinExistence type="inferred from homology"/>
<evidence type="ECO:0000313" key="5">
    <source>
        <dbReference type="EMBL" id="PKD42735.1"/>
    </source>
</evidence>
<accession>A0A2N0VEX5</accession>
<dbReference type="Pfam" id="PF13354">
    <property type="entry name" value="Beta-lactamase2"/>
    <property type="match status" value="1"/>
</dbReference>
<dbReference type="InterPro" id="IPR012338">
    <property type="entry name" value="Beta-lactam/transpept-like"/>
</dbReference>
<comment type="caution">
    <text evidence="5">The sequence shown here is derived from an EMBL/GenBank/DDBJ whole genome shotgun (WGS) entry which is preliminary data.</text>
</comment>
<gene>
    <name evidence="5" type="ORF">CWD77_15160</name>
</gene>
<comment type="catalytic activity">
    <reaction evidence="1">
        <text>a beta-lactam + H2O = a substituted beta-amino acid</text>
        <dbReference type="Rhea" id="RHEA:20401"/>
        <dbReference type="ChEBI" id="CHEBI:15377"/>
        <dbReference type="ChEBI" id="CHEBI:35627"/>
        <dbReference type="ChEBI" id="CHEBI:140347"/>
        <dbReference type="EC" id="3.5.2.6"/>
    </reaction>
</comment>
<dbReference type="GO" id="GO:0030655">
    <property type="term" value="P:beta-lactam antibiotic catabolic process"/>
    <property type="evidence" value="ECO:0007669"/>
    <property type="project" value="InterPro"/>
</dbReference>
<evidence type="ECO:0000256" key="1">
    <source>
        <dbReference type="ARBA" id="ARBA00001526"/>
    </source>
</evidence>
<name>A0A2N0VEX5_9BACT</name>
<dbReference type="InterPro" id="IPR045155">
    <property type="entry name" value="Beta-lactam_cat"/>
</dbReference>
<evidence type="ECO:0000313" key="6">
    <source>
        <dbReference type="Proteomes" id="UP000233398"/>
    </source>
</evidence>
<dbReference type="GO" id="GO:0046677">
    <property type="term" value="P:response to antibiotic"/>
    <property type="evidence" value="ECO:0007669"/>
    <property type="project" value="InterPro"/>
</dbReference>
<evidence type="ECO:0000256" key="2">
    <source>
        <dbReference type="ARBA" id="ARBA00009009"/>
    </source>
</evidence>
<dbReference type="Gene3D" id="3.40.710.10">
    <property type="entry name" value="DD-peptidase/beta-lactamase superfamily"/>
    <property type="match status" value="1"/>
</dbReference>
<keyword evidence="5" id="KW-0378">Hydrolase</keyword>
<dbReference type="RefSeq" id="WP_101074430.1">
    <property type="nucleotide sequence ID" value="NZ_PISP01000006.1"/>
</dbReference>
<dbReference type="PROSITE" id="PS51257">
    <property type="entry name" value="PROKAR_LIPOPROTEIN"/>
    <property type="match status" value="1"/>
</dbReference>
<evidence type="ECO:0000256" key="3">
    <source>
        <dbReference type="ARBA" id="ARBA00012865"/>
    </source>
</evidence>
<feature type="domain" description="Beta-lactamase class A catalytic" evidence="4">
    <location>
        <begin position="41"/>
        <end position="264"/>
    </location>
</feature>
<dbReference type="Proteomes" id="UP000233398">
    <property type="component" value="Unassembled WGS sequence"/>
</dbReference>
<reference evidence="5 6" key="1">
    <citation type="submission" date="2017-11" db="EMBL/GenBank/DDBJ databases">
        <title>Rhodohalobacter 15182 sp. nov., isolated from a salt lake.</title>
        <authorList>
            <person name="Han S."/>
        </authorList>
    </citation>
    <scope>NUCLEOTIDE SEQUENCE [LARGE SCALE GENOMIC DNA]</scope>
    <source>
        <strain evidence="5 6">15182</strain>
    </source>
</reference>
<sequence>MYKYFLIVLFFVSACSSPKSIDQLKADIENHISEEEGTFAIWFQHLQEPDRFFAINEDTLFHAASTMKTPVMIELFRRAEAGEFDLSDSIEIENKFYSIVDGSEFQLTLDPDGDDPFERRVGEMATLYDLNHAMITYSSNLTTNLLIRLVGAEETTETMRDLGAESIQVLRGVEDLKAFDQGLSNRTTAKDLGIIYEHIANGTAVSPEMDSVMVEVLKDQYYQDVLPEYLPDDVVAANKTGFITGVRHDSGIFYLPDGQSYILIFLSKNLPDEDRGRDVGREISKKIYDWLTIADD</sequence>
<dbReference type="GO" id="GO:0008800">
    <property type="term" value="F:beta-lactamase activity"/>
    <property type="evidence" value="ECO:0007669"/>
    <property type="project" value="UniProtKB-EC"/>
</dbReference>
<dbReference type="SUPFAM" id="SSF56601">
    <property type="entry name" value="beta-lactamase/transpeptidase-like"/>
    <property type="match status" value="1"/>
</dbReference>
<dbReference type="OrthoDB" id="9772863at2"/>
<organism evidence="5 6">
    <name type="scientific">Rhodohalobacter barkolensis</name>
    <dbReference type="NCBI Taxonomy" id="2053187"/>
    <lineage>
        <taxon>Bacteria</taxon>
        <taxon>Pseudomonadati</taxon>
        <taxon>Balneolota</taxon>
        <taxon>Balneolia</taxon>
        <taxon>Balneolales</taxon>
        <taxon>Balneolaceae</taxon>
        <taxon>Rhodohalobacter</taxon>
    </lineage>
</organism>
<dbReference type="PANTHER" id="PTHR35333">
    <property type="entry name" value="BETA-LACTAMASE"/>
    <property type="match status" value="1"/>
</dbReference>
<evidence type="ECO:0000259" key="4">
    <source>
        <dbReference type="Pfam" id="PF13354"/>
    </source>
</evidence>
<comment type="similarity">
    <text evidence="2">Belongs to the class-A beta-lactamase family.</text>
</comment>
<protein>
    <recommendedName>
        <fullName evidence="3">beta-lactamase</fullName>
        <ecNumber evidence="3">3.5.2.6</ecNumber>
    </recommendedName>
</protein>
<dbReference type="AlphaFoldDB" id="A0A2N0VEX5"/>
<dbReference type="PANTHER" id="PTHR35333:SF3">
    <property type="entry name" value="BETA-LACTAMASE-TYPE TRANSPEPTIDASE FOLD CONTAINING PROTEIN"/>
    <property type="match status" value="1"/>
</dbReference>
<dbReference type="EC" id="3.5.2.6" evidence="3"/>
<dbReference type="InterPro" id="IPR000871">
    <property type="entry name" value="Beta-lactam_class-A"/>
</dbReference>